<dbReference type="OrthoDB" id="9774661at2"/>
<dbReference type="PRINTS" id="PR00038">
    <property type="entry name" value="HTHLUXR"/>
</dbReference>
<keyword evidence="6" id="KW-1185">Reference proteome</keyword>
<dbReference type="AlphaFoldDB" id="A0A078L4R8"/>
<sequence length="239" mass="27792">MYDLCQRMTLAESKDSLNQMISSYFSQQGISSLAFTYYSQHTKTGSKLIYQWATPALRAWHQHYLDEGYADIDRTLESSEQSLLPVYWDVHEQLAASKNKREARIREESIEFGIDKGLSISIHGPAGDFFVLVVHQRVKETGLSGWQEKQYPWIAIALCYFHHLRQFLLREAVEDSTLTKRERQCLQLTSQGLRIDNIAKALDISRRTVNFHIQNANKKLGVSNKYLAIMRWNEQEDED</sequence>
<evidence type="ECO:0000313" key="6">
    <source>
        <dbReference type="Proteomes" id="UP000044071"/>
    </source>
</evidence>
<dbReference type="InterPro" id="IPR000792">
    <property type="entry name" value="Tscrpt_reg_LuxR_C"/>
</dbReference>
<dbReference type="Pfam" id="PF00196">
    <property type="entry name" value="GerE"/>
    <property type="match status" value="1"/>
</dbReference>
<dbReference type="CDD" id="cd06170">
    <property type="entry name" value="LuxR_C_like"/>
    <property type="match status" value="1"/>
</dbReference>
<protein>
    <submittedName>
        <fullName evidence="5">Transcriptional activator protein LuxR</fullName>
    </submittedName>
</protein>
<dbReference type="PANTHER" id="PTHR44688:SF16">
    <property type="entry name" value="DNA-BINDING TRANSCRIPTIONAL ACTIVATOR DEVR_DOSR"/>
    <property type="match status" value="1"/>
</dbReference>
<evidence type="ECO:0000259" key="4">
    <source>
        <dbReference type="PROSITE" id="PS50043"/>
    </source>
</evidence>
<dbReference type="GO" id="GO:0003677">
    <property type="term" value="F:DNA binding"/>
    <property type="evidence" value="ECO:0007669"/>
    <property type="project" value="UniProtKB-KW"/>
</dbReference>
<dbReference type="SMART" id="SM00421">
    <property type="entry name" value="HTH_LUXR"/>
    <property type="match status" value="1"/>
</dbReference>
<dbReference type="InterPro" id="IPR036388">
    <property type="entry name" value="WH-like_DNA-bd_sf"/>
</dbReference>
<evidence type="ECO:0000256" key="2">
    <source>
        <dbReference type="ARBA" id="ARBA00023125"/>
    </source>
</evidence>
<dbReference type="SUPFAM" id="SSF75516">
    <property type="entry name" value="Pheromone-binding domain of LuxR-like quorum-sensing transcription factors"/>
    <property type="match status" value="1"/>
</dbReference>
<feature type="domain" description="HTH luxR-type" evidence="4">
    <location>
        <begin position="171"/>
        <end position="236"/>
    </location>
</feature>
<evidence type="ECO:0000256" key="1">
    <source>
        <dbReference type="ARBA" id="ARBA00023015"/>
    </source>
</evidence>
<dbReference type="Proteomes" id="UP000044071">
    <property type="component" value="Unassembled WGS sequence"/>
</dbReference>
<organism evidence="5 6">
    <name type="scientific">Legionella massiliensis</name>
    <dbReference type="NCBI Taxonomy" id="1034943"/>
    <lineage>
        <taxon>Bacteria</taxon>
        <taxon>Pseudomonadati</taxon>
        <taxon>Pseudomonadota</taxon>
        <taxon>Gammaproteobacteria</taxon>
        <taxon>Legionellales</taxon>
        <taxon>Legionellaceae</taxon>
        <taxon>Legionella</taxon>
    </lineage>
</organism>
<keyword evidence="2" id="KW-0238">DNA-binding</keyword>
<dbReference type="SUPFAM" id="SSF46894">
    <property type="entry name" value="C-terminal effector domain of the bipartite response regulators"/>
    <property type="match status" value="1"/>
</dbReference>
<gene>
    <name evidence="5" type="primary">luxR_2</name>
    <name evidence="5" type="ORF">BN59_03218</name>
</gene>
<dbReference type="PROSITE" id="PS50043">
    <property type="entry name" value="HTH_LUXR_2"/>
    <property type="match status" value="1"/>
</dbReference>
<dbReference type="PANTHER" id="PTHR44688">
    <property type="entry name" value="DNA-BINDING TRANSCRIPTIONAL ACTIVATOR DEVR_DOSR"/>
    <property type="match status" value="1"/>
</dbReference>
<dbReference type="EMBL" id="CCSB01000004">
    <property type="protein sequence ID" value="CDZ78903.1"/>
    <property type="molecule type" value="Genomic_DNA"/>
</dbReference>
<dbReference type="STRING" id="1034943.BN59_03218"/>
<dbReference type="GO" id="GO:0006355">
    <property type="term" value="P:regulation of DNA-templated transcription"/>
    <property type="evidence" value="ECO:0007669"/>
    <property type="project" value="InterPro"/>
</dbReference>
<evidence type="ECO:0000313" key="5">
    <source>
        <dbReference type="EMBL" id="CDZ78903.1"/>
    </source>
</evidence>
<dbReference type="InterPro" id="IPR016032">
    <property type="entry name" value="Sig_transdc_resp-reg_C-effctor"/>
</dbReference>
<name>A0A078L4R8_9GAMM</name>
<reference evidence="5 6" key="1">
    <citation type="submission" date="2014-06" db="EMBL/GenBank/DDBJ databases">
        <authorList>
            <person name="Urmite Genomes Urmite Genomes"/>
        </authorList>
    </citation>
    <scope>NUCLEOTIDE SEQUENCE [LARGE SCALE GENOMIC DNA]</scope>
</reference>
<dbReference type="InterPro" id="IPR005143">
    <property type="entry name" value="TF_LuxR_autoind-bd_dom"/>
</dbReference>
<keyword evidence="3" id="KW-0804">Transcription</keyword>
<dbReference type="Gene3D" id="3.30.450.80">
    <property type="entry name" value="Transcription factor LuxR-like, autoinducer-binding domain"/>
    <property type="match status" value="1"/>
</dbReference>
<accession>A0A078L4R8</accession>
<dbReference type="eggNOG" id="COG2197">
    <property type="taxonomic scope" value="Bacteria"/>
</dbReference>
<dbReference type="Pfam" id="PF03472">
    <property type="entry name" value="Autoind_bind"/>
    <property type="match status" value="1"/>
</dbReference>
<dbReference type="RefSeq" id="WP_044012080.1">
    <property type="nucleotide sequence ID" value="NZ_CCVW01000004.1"/>
</dbReference>
<dbReference type="InterPro" id="IPR036693">
    <property type="entry name" value="TF_LuxR_autoind-bd_dom_sf"/>
</dbReference>
<dbReference type="Gene3D" id="1.10.10.10">
    <property type="entry name" value="Winged helix-like DNA-binding domain superfamily/Winged helix DNA-binding domain"/>
    <property type="match status" value="1"/>
</dbReference>
<evidence type="ECO:0000256" key="3">
    <source>
        <dbReference type="ARBA" id="ARBA00023163"/>
    </source>
</evidence>
<proteinExistence type="predicted"/>
<keyword evidence="1" id="KW-0805">Transcription regulation</keyword>